<protein>
    <submittedName>
        <fullName evidence="1">Uncharacterized protein z507R</fullName>
    </submittedName>
</protein>
<sequence>MRSTLKFTANMDTFVNFVSAVLRVVDVSRTSAIVVADACLFVRDSVAMSTLLKFMVPAESASFAFTPKEYM</sequence>
<dbReference type="Proteomes" id="UP000202420">
    <property type="component" value="Segment"/>
</dbReference>
<dbReference type="GeneID" id="5470616"/>
<gene>
    <name evidence="1" type="primary">z507R</name>
    <name evidence="1" type="ORF">ATCV1_z507R</name>
</gene>
<dbReference type="EMBL" id="EF101928">
    <property type="protein sequence ID" value="ABT16641.1"/>
    <property type="molecule type" value="Genomic_DNA"/>
</dbReference>
<evidence type="ECO:0000313" key="2">
    <source>
        <dbReference type="Proteomes" id="UP000202420"/>
    </source>
</evidence>
<keyword evidence="2" id="KW-1185">Reference proteome</keyword>
<organism evidence="1 2">
    <name type="scientific">Chlorovirus heliozoae</name>
    <dbReference type="NCBI Taxonomy" id="322019"/>
    <lineage>
        <taxon>Viruses</taxon>
        <taxon>Varidnaviria</taxon>
        <taxon>Bamfordvirae</taxon>
        <taxon>Nucleocytoviricota</taxon>
        <taxon>Megaviricetes</taxon>
        <taxon>Algavirales</taxon>
        <taxon>Phycodnaviridae</taxon>
        <taxon>Chlorovirus</taxon>
    </lineage>
</organism>
<reference evidence="1 2" key="1">
    <citation type="submission" date="2006-09" db="EMBL/GenBank/DDBJ databases">
        <title>Sequence and annotation of the 288-kb ATCV-1 virus that infects an endosymbiotic Chlorella strain of the heliozoon Acanthocystis turfacea.</title>
        <authorList>
            <person name="Fitzgerald L.A."/>
            <person name="Graves M.V."/>
            <person name="Li X."/>
            <person name="Pfitzner A.J.P."/>
            <person name="Hartigan J."/>
            <person name="Van Etten J.L."/>
        </authorList>
    </citation>
    <scope>NUCLEOTIDE SEQUENCE [LARGE SCALE GENOMIC DNA]</scope>
    <source>
        <strain evidence="1 2">ATCV-1</strain>
    </source>
</reference>
<dbReference type="RefSeq" id="YP_001426988.1">
    <property type="nucleotide sequence ID" value="NC_008724.1"/>
</dbReference>
<evidence type="ECO:0000313" key="1">
    <source>
        <dbReference type="EMBL" id="ABT16641.1"/>
    </source>
</evidence>
<proteinExistence type="predicted"/>
<name>A7K9B7_9PHYC</name>
<dbReference type="KEGG" id="vg:5470616"/>
<accession>A7K9B7</accession>